<name>A0A2T0RL01_9RHOB</name>
<dbReference type="RefSeq" id="WP_106206325.1">
    <property type="nucleotide sequence ID" value="NZ_PVTD01000008.1"/>
</dbReference>
<dbReference type="Proteomes" id="UP000239480">
    <property type="component" value="Unassembled WGS sequence"/>
</dbReference>
<dbReference type="Pfam" id="PF13692">
    <property type="entry name" value="Glyco_trans_1_4"/>
    <property type="match status" value="1"/>
</dbReference>
<dbReference type="Gene3D" id="3.40.50.2000">
    <property type="entry name" value="Glycogen Phosphorylase B"/>
    <property type="match status" value="1"/>
</dbReference>
<sequence>MERQHLSGIVLVVPAIGLDPRTGGGQRSRLFAEAAGQLGSVSVLGVGDMSDADLRAAFPEADRVAVVRSDRVAPPMRGPIRKTLDLMHELLVPRVRYGIDPTLQESLCRLVDETGAEAVLNRYARVFLATGLPVAGPISGNVERKVPVLVDVDDRDDQRLASAFASRIRVPFLQGLFDSIVLARHRAHLKRGLARADHVWFAASEDIWQLPGTATSVAPNVASLAFGAGGVPGAASGNDLLFVGSHAHRPNRDGMRWFLETCWKPIRAAFPRTRLRLVGVGAWESLRDEGLDLEGVDIVGAVEVLDPEYARARLAICPMREASGSKVKLIEAAAYARPVVSTPESVRGFGADLAPIIPVADDPTGFVAGCCHLLERPEEAEAIGQTLKAWQERTFARSSVIRGIAQDILCRVPALSPRQTMAEGAA</sequence>
<proteinExistence type="predicted"/>
<dbReference type="EMBL" id="PVTD01000008">
    <property type="protein sequence ID" value="PRY21800.1"/>
    <property type="molecule type" value="Genomic_DNA"/>
</dbReference>
<organism evidence="1 2">
    <name type="scientific">Aliiruegeria haliotis</name>
    <dbReference type="NCBI Taxonomy" id="1280846"/>
    <lineage>
        <taxon>Bacteria</taxon>
        <taxon>Pseudomonadati</taxon>
        <taxon>Pseudomonadota</taxon>
        <taxon>Alphaproteobacteria</taxon>
        <taxon>Rhodobacterales</taxon>
        <taxon>Roseobacteraceae</taxon>
        <taxon>Aliiruegeria</taxon>
    </lineage>
</organism>
<evidence type="ECO:0000313" key="2">
    <source>
        <dbReference type="Proteomes" id="UP000239480"/>
    </source>
</evidence>
<dbReference type="AlphaFoldDB" id="A0A2T0RL01"/>
<keyword evidence="1" id="KW-0808">Transferase</keyword>
<accession>A0A2T0RL01</accession>
<dbReference type="GO" id="GO:0016740">
    <property type="term" value="F:transferase activity"/>
    <property type="evidence" value="ECO:0007669"/>
    <property type="project" value="UniProtKB-KW"/>
</dbReference>
<comment type="caution">
    <text evidence="1">The sequence shown here is derived from an EMBL/GenBank/DDBJ whole genome shotgun (WGS) entry which is preliminary data.</text>
</comment>
<keyword evidence="2" id="KW-1185">Reference proteome</keyword>
<gene>
    <name evidence="1" type="ORF">CLV78_10871</name>
</gene>
<protein>
    <submittedName>
        <fullName evidence="1">Glycosyl transferase family 1</fullName>
    </submittedName>
</protein>
<dbReference type="SUPFAM" id="SSF53756">
    <property type="entry name" value="UDP-Glycosyltransferase/glycogen phosphorylase"/>
    <property type="match status" value="1"/>
</dbReference>
<dbReference type="OrthoDB" id="5291101at2"/>
<evidence type="ECO:0000313" key="1">
    <source>
        <dbReference type="EMBL" id="PRY21800.1"/>
    </source>
</evidence>
<reference evidence="1 2" key="1">
    <citation type="submission" date="2018-03" db="EMBL/GenBank/DDBJ databases">
        <title>Genomic Encyclopedia of Archaeal and Bacterial Type Strains, Phase II (KMG-II): from individual species to whole genera.</title>
        <authorList>
            <person name="Goeker M."/>
        </authorList>
    </citation>
    <scope>NUCLEOTIDE SEQUENCE [LARGE SCALE GENOMIC DNA]</scope>
    <source>
        <strain evidence="1 2">DSM 29328</strain>
    </source>
</reference>